<dbReference type="GO" id="GO:0005730">
    <property type="term" value="C:nucleolus"/>
    <property type="evidence" value="ECO:0007669"/>
    <property type="project" value="TreeGrafter"/>
</dbReference>
<evidence type="ECO:0000256" key="5">
    <source>
        <dbReference type="ARBA" id="ARBA00022618"/>
    </source>
</evidence>
<feature type="region of interest" description="Disordered" evidence="12">
    <location>
        <begin position="499"/>
        <end position="580"/>
    </location>
</feature>
<keyword evidence="5" id="KW-0132">Cell division</keyword>
<reference evidence="13" key="1">
    <citation type="submission" date="2015-09" db="EMBL/GenBank/DDBJ databases">
        <title>Scylla olivacea transcriptome.</title>
        <authorList>
            <person name="Ikhwanuddin M."/>
        </authorList>
    </citation>
    <scope>NUCLEOTIDE SEQUENCE</scope>
</reference>
<dbReference type="PANTHER" id="PTHR15874">
    <property type="entry name" value="NUCLEOLAR AND SPINDLE-ASSOCIATED PROTEIN 1"/>
    <property type="match status" value="1"/>
</dbReference>
<protein>
    <recommendedName>
        <fullName evidence="14">Nucleolar and spindle-associated protein 1</fullName>
    </recommendedName>
</protein>
<organism evidence="13">
    <name type="scientific">Scylla olivacea</name>
    <name type="common">Orange mud crab</name>
    <name type="synonym">Cancer olivacea</name>
    <dbReference type="NCBI Taxonomy" id="85551"/>
    <lineage>
        <taxon>Eukaryota</taxon>
        <taxon>Metazoa</taxon>
        <taxon>Ecdysozoa</taxon>
        <taxon>Arthropoda</taxon>
        <taxon>Crustacea</taxon>
        <taxon>Multicrustacea</taxon>
        <taxon>Malacostraca</taxon>
        <taxon>Eumalacostraca</taxon>
        <taxon>Eucarida</taxon>
        <taxon>Decapoda</taxon>
        <taxon>Pleocyemata</taxon>
        <taxon>Brachyura</taxon>
        <taxon>Eubrachyura</taxon>
        <taxon>Portunoidea</taxon>
        <taxon>Portunidae</taxon>
        <taxon>Portuninae</taxon>
        <taxon>Scylla</taxon>
    </lineage>
</organism>
<dbReference type="InterPro" id="IPR026756">
    <property type="entry name" value="NuSAP"/>
</dbReference>
<evidence type="ECO:0000256" key="1">
    <source>
        <dbReference type="ARBA" id="ARBA00004123"/>
    </source>
</evidence>
<keyword evidence="6" id="KW-0493">Microtubule</keyword>
<evidence type="ECO:0000256" key="12">
    <source>
        <dbReference type="SAM" id="MobiDB-lite"/>
    </source>
</evidence>
<name>A0A0P4WS17_SCYOL</name>
<evidence type="ECO:0000256" key="10">
    <source>
        <dbReference type="ARBA" id="ARBA00023242"/>
    </source>
</evidence>
<evidence type="ECO:0000256" key="9">
    <source>
        <dbReference type="ARBA" id="ARBA00023212"/>
    </source>
</evidence>
<sequence length="690" mass="75988">MALYEFSQEKLLGKKYNELLKISKAFGIKTSKRLKTEKLIEAILKCQQEEAVLSLSQDAAAVVSALDGASHTCRDTEAGTTTLDGTTHSKHISQENELLLDIQFPDCGSKDFLECHSDSATDTSLQGDAVTGKEEAAAVAIAGHCQTHKRSGTYEIEEMEVGSGDSEGKKLQRSSTFDLSASNDATLPIDEKETAENSKQMSVLVDKITVRRTLRSALPPKLSLAQHTPNIQGMGDDSQPVNKEGLYVSCKRRHSQIEPVTKESLPSSSRHSRLFTTSSAKRRRQSVTVTPSAPAPPLRLSLLQRQSCGTPSMAAALTKTTTTATTSSTTKPLFTIGRGDKKEAVEGTQDGKPGIQGKGASAIPRFMSYARRLKVPNFARIHEQAFQRMDSLDEYVGKRRARHDTLGSTTKKQDKAEVFQPSITSVKNLNFNFAEESAAEFQDETKTSQAVNEDKTAPNHLQARDTVTRSMKKAVNTLGDARLSRRLTQDIKPANVFTSSAKRSVARKSSRLSCRPSLKSAHKISPREALKTPLNPEKKHQDQKQSYEVSPKTEDDTLPTTEQKLRTGDRAKASPRLRCGKKNPTVTFAAFGSHLKENCSPGPDEVASPASVRKRMQDYSKNLAASGRSYVPYKGPVKPIKQRDNLKNLAQRKHNVKSSKEIREGQKNILKGVRLNKRFELQMANRGIKL</sequence>
<feature type="region of interest" description="Disordered" evidence="12">
    <location>
        <begin position="253"/>
        <end position="298"/>
    </location>
</feature>
<evidence type="ECO:0000256" key="7">
    <source>
        <dbReference type="ARBA" id="ARBA00022776"/>
    </source>
</evidence>
<comment type="subcellular location">
    <subcellularLocation>
        <location evidence="2">Cytoplasm</location>
        <location evidence="2">Cytoskeleton</location>
        <location evidence="2">Spindle</location>
    </subcellularLocation>
    <subcellularLocation>
        <location evidence="1">Nucleus</location>
    </subcellularLocation>
</comment>
<dbReference type="GO" id="GO:0072686">
    <property type="term" value="C:mitotic spindle"/>
    <property type="evidence" value="ECO:0007669"/>
    <property type="project" value="TreeGrafter"/>
</dbReference>
<evidence type="ECO:0000256" key="8">
    <source>
        <dbReference type="ARBA" id="ARBA00023125"/>
    </source>
</evidence>
<feature type="compositionally biased region" description="Basic and acidic residues" evidence="12">
    <location>
        <begin position="525"/>
        <end position="555"/>
    </location>
</feature>
<accession>A0A0P4WS17</accession>
<dbReference type="GO" id="GO:0005874">
    <property type="term" value="C:microtubule"/>
    <property type="evidence" value="ECO:0007669"/>
    <property type="project" value="UniProtKB-KW"/>
</dbReference>
<keyword evidence="8" id="KW-0238">DNA-binding</keyword>
<dbReference type="GO" id="GO:0008017">
    <property type="term" value="F:microtubule binding"/>
    <property type="evidence" value="ECO:0007669"/>
    <property type="project" value="TreeGrafter"/>
</dbReference>
<evidence type="ECO:0000256" key="4">
    <source>
        <dbReference type="ARBA" id="ARBA00022490"/>
    </source>
</evidence>
<dbReference type="GO" id="GO:0040001">
    <property type="term" value="P:establishment of mitotic spindle localization"/>
    <property type="evidence" value="ECO:0007669"/>
    <property type="project" value="InterPro"/>
</dbReference>
<keyword evidence="11" id="KW-0131">Cell cycle</keyword>
<dbReference type="EMBL" id="GDRN01036907">
    <property type="protein sequence ID" value="JAI67324.1"/>
    <property type="molecule type" value="Transcribed_RNA"/>
</dbReference>
<dbReference type="AlphaFoldDB" id="A0A0P4WS17"/>
<evidence type="ECO:0008006" key="14">
    <source>
        <dbReference type="Google" id="ProtNLM"/>
    </source>
</evidence>
<feature type="region of interest" description="Disordered" evidence="12">
    <location>
        <begin position="440"/>
        <end position="466"/>
    </location>
</feature>
<proteinExistence type="inferred from homology"/>
<evidence type="ECO:0000256" key="2">
    <source>
        <dbReference type="ARBA" id="ARBA00004186"/>
    </source>
</evidence>
<keyword evidence="10" id="KW-0539">Nucleus</keyword>
<keyword evidence="4" id="KW-0963">Cytoplasm</keyword>
<keyword evidence="7" id="KW-0498">Mitosis</keyword>
<evidence type="ECO:0000256" key="11">
    <source>
        <dbReference type="ARBA" id="ARBA00023306"/>
    </source>
</evidence>
<dbReference type="Pfam" id="PF16006">
    <property type="entry name" value="NUSAP"/>
    <property type="match status" value="1"/>
</dbReference>
<evidence type="ECO:0000313" key="13">
    <source>
        <dbReference type="EMBL" id="JAI67324.1"/>
    </source>
</evidence>
<comment type="similarity">
    <text evidence="3">Belongs to the NUSAP family.</text>
</comment>
<dbReference type="GO" id="GO:0007076">
    <property type="term" value="P:mitotic chromosome condensation"/>
    <property type="evidence" value="ECO:0007669"/>
    <property type="project" value="TreeGrafter"/>
</dbReference>
<dbReference type="GO" id="GO:0003677">
    <property type="term" value="F:DNA binding"/>
    <property type="evidence" value="ECO:0007669"/>
    <property type="project" value="UniProtKB-KW"/>
</dbReference>
<feature type="compositionally biased region" description="Basic and acidic residues" evidence="12">
    <location>
        <begin position="452"/>
        <end position="466"/>
    </location>
</feature>
<keyword evidence="9" id="KW-0206">Cytoskeleton</keyword>
<dbReference type="GO" id="GO:0000281">
    <property type="term" value="P:mitotic cytokinesis"/>
    <property type="evidence" value="ECO:0007669"/>
    <property type="project" value="InterPro"/>
</dbReference>
<evidence type="ECO:0000256" key="6">
    <source>
        <dbReference type="ARBA" id="ARBA00022701"/>
    </source>
</evidence>
<dbReference type="PANTHER" id="PTHR15874:SF1">
    <property type="entry name" value="NUCLEOLAR AND SPINDLE-ASSOCIATED PROTEIN 1"/>
    <property type="match status" value="1"/>
</dbReference>
<feature type="region of interest" description="Disordered" evidence="12">
    <location>
        <begin position="159"/>
        <end position="184"/>
    </location>
</feature>
<feature type="compositionally biased region" description="Polar residues" evidence="12">
    <location>
        <begin position="173"/>
        <end position="184"/>
    </location>
</feature>
<evidence type="ECO:0000256" key="3">
    <source>
        <dbReference type="ARBA" id="ARBA00009702"/>
    </source>
</evidence>
<feature type="compositionally biased region" description="Polar residues" evidence="12">
    <location>
        <begin position="264"/>
        <end position="279"/>
    </location>
</feature>
<feature type="compositionally biased region" description="Basic and acidic residues" evidence="12">
    <location>
        <begin position="563"/>
        <end position="572"/>
    </location>
</feature>